<reference evidence="9" key="1">
    <citation type="submission" date="2022-10" db="EMBL/GenBank/DDBJ databases">
        <title>Determination and structural analysis of whole genome sequence of Sarocladium strictum F4-1.</title>
        <authorList>
            <person name="Hu L."/>
            <person name="Jiang Y."/>
        </authorList>
    </citation>
    <scope>NUCLEOTIDE SEQUENCE</scope>
    <source>
        <strain evidence="9">F4-1</strain>
    </source>
</reference>
<gene>
    <name evidence="9" type="ORF">NLU13_0916</name>
</gene>
<dbReference type="InterPro" id="IPR017972">
    <property type="entry name" value="Cyt_P450_CS"/>
</dbReference>
<evidence type="ECO:0000256" key="4">
    <source>
        <dbReference type="ARBA" id="ARBA00022723"/>
    </source>
</evidence>
<dbReference type="InterPro" id="IPR001128">
    <property type="entry name" value="Cyt_P450"/>
</dbReference>
<dbReference type="PANTHER" id="PTHR24305:SF166">
    <property type="entry name" value="CYTOCHROME P450 12A4, MITOCHONDRIAL-RELATED"/>
    <property type="match status" value="1"/>
</dbReference>
<keyword evidence="8" id="KW-0812">Transmembrane</keyword>
<keyword evidence="7" id="KW-0503">Monooxygenase</keyword>
<evidence type="ECO:0000256" key="7">
    <source>
        <dbReference type="RuleBase" id="RU000461"/>
    </source>
</evidence>
<comment type="caution">
    <text evidence="9">The sequence shown here is derived from an EMBL/GenBank/DDBJ whole genome shotgun (WGS) entry which is preliminary data.</text>
</comment>
<comment type="cofactor">
    <cofactor evidence="1 6">
        <name>heme</name>
        <dbReference type="ChEBI" id="CHEBI:30413"/>
    </cofactor>
</comment>
<dbReference type="InterPro" id="IPR036396">
    <property type="entry name" value="Cyt_P450_sf"/>
</dbReference>
<evidence type="ECO:0000256" key="1">
    <source>
        <dbReference type="ARBA" id="ARBA00001971"/>
    </source>
</evidence>
<feature type="transmembrane region" description="Helical" evidence="8">
    <location>
        <begin position="29"/>
        <end position="54"/>
    </location>
</feature>
<name>A0AA39GQ84_SARSR</name>
<evidence type="ECO:0000256" key="3">
    <source>
        <dbReference type="ARBA" id="ARBA00022617"/>
    </source>
</evidence>
<dbReference type="GO" id="GO:0005506">
    <property type="term" value="F:iron ion binding"/>
    <property type="evidence" value="ECO:0007669"/>
    <property type="project" value="InterPro"/>
</dbReference>
<keyword evidence="7" id="KW-0560">Oxidoreductase</keyword>
<sequence length="536" mass="60716">MTFGASPSSTEVMVLMGRSLPALPLHSTMTIALILCLPVLFTLAYWLLIYPFFVSPLRHLPGPKDNTWFMGQTLKFLEVAWIPQLFREWSARWPETPFIRYLSLFNSETLVVNSLTAYREILSTKNSSFVKPEAARRVANVVIGDGLPFAEGHEHRHRRAIVSKPFSTSRVKAFVPTLQSKARQLVDVLSSQRDASHITEVETPIWKTVLDVGGIEALGVDLNHLESDESPLHELFTQTMQQPLWGHVLHFLSSYLPLRQLLPLDINKDFVRNTSEIRRILREHVTKRRAEWESGSWPAGKEPDALQCMIEQGTTAWSDGEIVEYIMNLMVLGHDTTACALVMTVYSLAHNPDCQERLRSEITDLLADSSSPNFEQLDRLPFLDNFLKEVLRVYCPLQYIPREACQDVQVAGVFLPKGTIVQLSPAMINLNPQIWGPDAESFRPDRWEKLEGVAASSAYAFETFHNGTRMCFGRQLAMTEMKSILVELLSRFRVDALDLGKPLELASPSFTLRPKEKLRVRLTELSSSPVVESEKA</sequence>
<keyword evidence="3 6" id="KW-0349">Heme</keyword>
<dbReference type="EMBL" id="JAPDFR010000001">
    <property type="protein sequence ID" value="KAK0391416.1"/>
    <property type="molecule type" value="Genomic_DNA"/>
</dbReference>
<keyword evidence="5 6" id="KW-0408">Iron</keyword>
<comment type="similarity">
    <text evidence="2 7">Belongs to the cytochrome P450 family.</text>
</comment>
<evidence type="ECO:0008006" key="11">
    <source>
        <dbReference type="Google" id="ProtNLM"/>
    </source>
</evidence>
<proteinExistence type="inferred from homology"/>
<organism evidence="9 10">
    <name type="scientific">Sarocladium strictum</name>
    <name type="common">Black bundle disease fungus</name>
    <name type="synonym">Acremonium strictum</name>
    <dbReference type="NCBI Taxonomy" id="5046"/>
    <lineage>
        <taxon>Eukaryota</taxon>
        <taxon>Fungi</taxon>
        <taxon>Dikarya</taxon>
        <taxon>Ascomycota</taxon>
        <taxon>Pezizomycotina</taxon>
        <taxon>Sordariomycetes</taxon>
        <taxon>Hypocreomycetidae</taxon>
        <taxon>Hypocreales</taxon>
        <taxon>Sarocladiaceae</taxon>
        <taxon>Sarocladium</taxon>
    </lineage>
</organism>
<dbReference type="Proteomes" id="UP001175261">
    <property type="component" value="Unassembled WGS sequence"/>
</dbReference>
<feature type="binding site" description="axial binding residue" evidence="6">
    <location>
        <position position="471"/>
    </location>
    <ligand>
        <name>heme</name>
        <dbReference type="ChEBI" id="CHEBI:30413"/>
    </ligand>
    <ligandPart>
        <name>Fe</name>
        <dbReference type="ChEBI" id="CHEBI:18248"/>
    </ligandPart>
</feature>
<keyword evidence="8" id="KW-0472">Membrane</keyword>
<evidence type="ECO:0000256" key="5">
    <source>
        <dbReference type="ARBA" id="ARBA00023004"/>
    </source>
</evidence>
<dbReference type="GO" id="GO:0020037">
    <property type="term" value="F:heme binding"/>
    <property type="evidence" value="ECO:0007669"/>
    <property type="project" value="InterPro"/>
</dbReference>
<dbReference type="PROSITE" id="PS00086">
    <property type="entry name" value="CYTOCHROME_P450"/>
    <property type="match status" value="1"/>
</dbReference>
<accession>A0AA39GQ84</accession>
<keyword evidence="8" id="KW-1133">Transmembrane helix</keyword>
<dbReference type="PANTHER" id="PTHR24305">
    <property type="entry name" value="CYTOCHROME P450"/>
    <property type="match status" value="1"/>
</dbReference>
<keyword evidence="10" id="KW-1185">Reference proteome</keyword>
<keyword evidence="4 6" id="KW-0479">Metal-binding</keyword>
<dbReference type="Gene3D" id="1.10.630.10">
    <property type="entry name" value="Cytochrome P450"/>
    <property type="match status" value="1"/>
</dbReference>
<dbReference type="InterPro" id="IPR050121">
    <property type="entry name" value="Cytochrome_P450_monoxygenase"/>
</dbReference>
<evidence type="ECO:0000256" key="6">
    <source>
        <dbReference type="PIRSR" id="PIRSR602401-1"/>
    </source>
</evidence>
<evidence type="ECO:0000313" key="9">
    <source>
        <dbReference type="EMBL" id="KAK0391416.1"/>
    </source>
</evidence>
<evidence type="ECO:0000256" key="2">
    <source>
        <dbReference type="ARBA" id="ARBA00010617"/>
    </source>
</evidence>
<dbReference type="PRINTS" id="PR00463">
    <property type="entry name" value="EP450I"/>
</dbReference>
<protein>
    <recommendedName>
        <fullName evidence="11">Cytochrome P450</fullName>
    </recommendedName>
</protein>
<dbReference type="PRINTS" id="PR00385">
    <property type="entry name" value="P450"/>
</dbReference>
<dbReference type="InterPro" id="IPR002401">
    <property type="entry name" value="Cyt_P450_E_grp-I"/>
</dbReference>
<evidence type="ECO:0000313" key="10">
    <source>
        <dbReference type="Proteomes" id="UP001175261"/>
    </source>
</evidence>
<evidence type="ECO:0000256" key="8">
    <source>
        <dbReference type="SAM" id="Phobius"/>
    </source>
</evidence>
<dbReference type="GO" id="GO:0016705">
    <property type="term" value="F:oxidoreductase activity, acting on paired donors, with incorporation or reduction of molecular oxygen"/>
    <property type="evidence" value="ECO:0007669"/>
    <property type="project" value="InterPro"/>
</dbReference>
<dbReference type="Pfam" id="PF00067">
    <property type="entry name" value="p450"/>
    <property type="match status" value="1"/>
</dbReference>
<dbReference type="AlphaFoldDB" id="A0AA39GQ84"/>
<dbReference type="SUPFAM" id="SSF48264">
    <property type="entry name" value="Cytochrome P450"/>
    <property type="match status" value="1"/>
</dbReference>
<dbReference type="GO" id="GO:0004497">
    <property type="term" value="F:monooxygenase activity"/>
    <property type="evidence" value="ECO:0007669"/>
    <property type="project" value="UniProtKB-KW"/>
</dbReference>